<proteinExistence type="inferred from homology"/>
<keyword evidence="4" id="KW-1134">Transmembrane beta strand</keyword>
<dbReference type="EMBL" id="CBTK010000130">
    <property type="protein sequence ID" value="CDH45208.1"/>
    <property type="molecule type" value="Genomic_DNA"/>
</dbReference>
<organism evidence="14 15">
    <name type="scientific">Candidatus Contendobacter odensis Run_B_J11</name>
    <dbReference type="NCBI Taxonomy" id="1400861"/>
    <lineage>
        <taxon>Bacteria</taxon>
        <taxon>Pseudomonadati</taxon>
        <taxon>Pseudomonadota</taxon>
        <taxon>Gammaproteobacteria</taxon>
        <taxon>Candidatus Competibacteraceae</taxon>
        <taxon>Candidatus Contendibacter</taxon>
    </lineage>
</organism>
<dbReference type="Pfam" id="PF17243">
    <property type="entry name" value="POTRA_TamA_1"/>
    <property type="match status" value="1"/>
</dbReference>
<evidence type="ECO:0000256" key="9">
    <source>
        <dbReference type="ARBA" id="ARBA00033063"/>
    </source>
</evidence>
<comment type="subcellular location">
    <subcellularLocation>
        <location evidence="1">Cell outer membrane</location>
    </subcellularLocation>
</comment>
<comment type="similarity">
    <text evidence="2">Belongs to the TamA family.</text>
</comment>
<evidence type="ECO:0000259" key="13">
    <source>
        <dbReference type="Pfam" id="PF17243"/>
    </source>
</evidence>
<evidence type="ECO:0000256" key="5">
    <source>
        <dbReference type="ARBA" id="ARBA00022692"/>
    </source>
</evidence>
<keyword evidence="15" id="KW-1185">Reference proteome</keyword>
<dbReference type="RefSeq" id="WP_051497681.1">
    <property type="nucleotide sequence ID" value="NZ_CBTK010000130.1"/>
</dbReference>
<comment type="caution">
    <text evidence="14">The sequence shown here is derived from an EMBL/GenBank/DDBJ whole genome shotgun (WGS) entry which is preliminary data.</text>
</comment>
<dbReference type="Pfam" id="PF01103">
    <property type="entry name" value="Omp85"/>
    <property type="match status" value="1"/>
</dbReference>
<comment type="subunit">
    <text evidence="10">Interacts with TamB to form the translocation and assembly module (TAM).</text>
</comment>
<protein>
    <recommendedName>
        <fullName evidence="3">Translocation and assembly module subunit TamA</fullName>
    </recommendedName>
    <alternativeName>
        <fullName evidence="9">Autotransporter assembly factor TamA</fullName>
    </alternativeName>
</protein>
<dbReference type="Gene3D" id="2.40.160.50">
    <property type="entry name" value="membrane protein fhac: a member of the omp85/tpsb transporter family"/>
    <property type="match status" value="1"/>
</dbReference>
<feature type="domain" description="Bacterial surface antigen (D15)" evidence="12">
    <location>
        <begin position="292"/>
        <end position="596"/>
    </location>
</feature>
<accession>A0A7U7GBH4</accession>
<dbReference type="GO" id="GO:0009279">
    <property type="term" value="C:cell outer membrane"/>
    <property type="evidence" value="ECO:0007669"/>
    <property type="project" value="UniProtKB-SubCell"/>
</dbReference>
<evidence type="ECO:0000256" key="10">
    <source>
        <dbReference type="ARBA" id="ARBA00093548"/>
    </source>
</evidence>
<dbReference type="InterPro" id="IPR035243">
    <property type="entry name" value="TamA_POTRA_Dom_1"/>
</dbReference>
<dbReference type="PANTHER" id="PTHR12815">
    <property type="entry name" value="SORTING AND ASSEMBLY MACHINERY SAMM50 PROTEIN FAMILY MEMBER"/>
    <property type="match status" value="1"/>
</dbReference>
<keyword evidence="6 11" id="KW-0732">Signal</keyword>
<dbReference type="InterPro" id="IPR039910">
    <property type="entry name" value="D15-like"/>
</dbReference>
<dbReference type="PANTHER" id="PTHR12815:SF47">
    <property type="entry name" value="TRANSLOCATION AND ASSEMBLY MODULE SUBUNIT TAMA"/>
    <property type="match status" value="1"/>
</dbReference>
<evidence type="ECO:0000256" key="7">
    <source>
        <dbReference type="ARBA" id="ARBA00023136"/>
    </source>
</evidence>
<evidence type="ECO:0000313" key="14">
    <source>
        <dbReference type="EMBL" id="CDH45208.1"/>
    </source>
</evidence>
<evidence type="ECO:0000256" key="8">
    <source>
        <dbReference type="ARBA" id="ARBA00023237"/>
    </source>
</evidence>
<evidence type="ECO:0000256" key="1">
    <source>
        <dbReference type="ARBA" id="ARBA00004442"/>
    </source>
</evidence>
<reference evidence="14 15" key="1">
    <citation type="journal article" date="2014" name="ISME J.">
        <title>Candidatus Competibacter-lineage genomes retrieved from metagenomes reveal functional metabolic diversity.</title>
        <authorList>
            <person name="McIlroy S.J."/>
            <person name="Albertsen M."/>
            <person name="Andresen E.K."/>
            <person name="Saunders A.M."/>
            <person name="Kristiansen R."/>
            <person name="Stokholm-Bjerregaard M."/>
            <person name="Nielsen K.L."/>
            <person name="Nielsen P.H."/>
        </authorList>
    </citation>
    <scope>NUCLEOTIDE SEQUENCE [LARGE SCALE GENOMIC DNA]</scope>
    <source>
        <strain evidence="14 15">Run_B_J11</strain>
    </source>
</reference>
<dbReference type="AlphaFoldDB" id="A0A7U7GBH4"/>
<dbReference type="OrthoDB" id="9769707at2"/>
<dbReference type="GO" id="GO:0097347">
    <property type="term" value="C:TAM protein secretion complex"/>
    <property type="evidence" value="ECO:0007669"/>
    <property type="project" value="TreeGrafter"/>
</dbReference>
<dbReference type="InterPro" id="IPR000184">
    <property type="entry name" value="Bac_surfAg_D15"/>
</dbReference>
<name>A0A7U7GBH4_9GAMM</name>
<evidence type="ECO:0000256" key="6">
    <source>
        <dbReference type="ARBA" id="ARBA00022729"/>
    </source>
</evidence>
<evidence type="ECO:0000313" key="15">
    <source>
        <dbReference type="Proteomes" id="UP000019184"/>
    </source>
</evidence>
<feature type="domain" description="TamA POTRA" evidence="13">
    <location>
        <begin position="47"/>
        <end position="124"/>
    </location>
</feature>
<feature type="chain" id="PRO_5031355020" description="Translocation and assembly module subunit TamA" evidence="11">
    <location>
        <begin position="28"/>
        <end position="599"/>
    </location>
</feature>
<keyword evidence="8" id="KW-0998">Cell outer membrane</keyword>
<feature type="signal peptide" evidence="11">
    <location>
        <begin position="1"/>
        <end position="27"/>
    </location>
</feature>
<evidence type="ECO:0000256" key="4">
    <source>
        <dbReference type="ARBA" id="ARBA00022452"/>
    </source>
</evidence>
<evidence type="ECO:0000259" key="12">
    <source>
        <dbReference type="Pfam" id="PF01103"/>
    </source>
</evidence>
<sequence length="599" mass="66580">MTSSGPHLTLIRLLLCSLVLVAEPLRAQEDIAPIIATETRENGTLTVTVEGVDGPLRDNVLAHLELNRFADQAAPEESRMRWLHARAETQIREALQPFGYYEPTIASTLNRTPNGWEARYQIQPGRALRIATLDVQILGEGQQDPAFQAVLTRLPLAQGQVLNQLQYEQIKRTLEMLATERGYFNAQFTESTIRIDLEAYEATIHLHYDTGPRYRFGAITFKQDFLSPKLLNRYPRFKPGDPYDASDLLKLQGDLSGAPYFSQVQVNAPPDAATDTAPVNVELEPNKQRKYSAGLGYGTDTGARVKLRAEQRWLNRQGHHAEQELQWSTIKSLVGIKYKIPGADPTTDEYSLTAGYSQQDYNQQNYQLFTLGGGWQQQDGKWLKNYNLNYQYEQFSVGDQPTSSSLLLIPGLNWTWIDADDRLYPTRGLLFGFELRGASTALLSDLNFVQGVLRLKGVYALNDTSRFIARGDVGATVISEGFDQLPTSLRFFTGGDTSVRGYAFNSIGPTDTAGVVIGGKNLLVGSLEYEHRIWDGWSLATFVDSGDTFNGAAPELKTGVGIGLRWRSPVGPVRIDLASGLDRPPGDAFRFSFSIGPEL</sequence>
<dbReference type="GO" id="GO:0009306">
    <property type="term" value="P:protein secretion"/>
    <property type="evidence" value="ECO:0007669"/>
    <property type="project" value="TreeGrafter"/>
</dbReference>
<keyword evidence="5" id="KW-0812">Transmembrane</keyword>
<evidence type="ECO:0000256" key="2">
    <source>
        <dbReference type="ARBA" id="ARBA00010248"/>
    </source>
</evidence>
<gene>
    <name evidence="14" type="ORF">BN874_2150003</name>
</gene>
<evidence type="ECO:0000256" key="11">
    <source>
        <dbReference type="SAM" id="SignalP"/>
    </source>
</evidence>
<evidence type="ECO:0000256" key="3">
    <source>
        <dbReference type="ARBA" id="ARBA00015419"/>
    </source>
</evidence>
<keyword evidence="7" id="KW-0472">Membrane</keyword>
<dbReference type="Proteomes" id="UP000019184">
    <property type="component" value="Unassembled WGS sequence"/>
</dbReference>
<dbReference type="Gene3D" id="3.10.20.310">
    <property type="entry name" value="membrane protein fhac"/>
    <property type="match status" value="3"/>
</dbReference>